<protein>
    <recommendedName>
        <fullName evidence="1">Transposase DDE domain-containing protein</fullName>
    </recommendedName>
</protein>
<feature type="domain" description="Transposase DDE" evidence="1">
    <location>
        <begin position="1"/>
        <end position="69"/>
    </location>
</feature>
<gene>
    <name evidence="2" type="ORF">CKY02_20735</name>
</gene>
<sequence length="107" mass="12149">MYGDKGSISQSLNDELALAGISLVTNTCNNMKPKDISLWDRVMLRKRYLIETIFGQLKNISYIEHTRYLNPLSLLLEVTAGLLAYTFQPKKPSLNLTPTEMNCLIQI</sequence>
<dbReference type="InterPro" id="IPR025668">
    <property type="entry name" value="Tnp_DDE_dom"/>
</dbReference>
<evidence type="ECO:0000313" key="3">
    <source>
        <dbReference type="Proteomes" id="UP000250919"/>
    </source>
</evidence>
<reference evidence="2 3" key="1">
    <citation type="journal article" date="2018" name="Int. J. Syst. Evol. Microbiol.">
        <title>Whole-genome-based revisit of Photorhabdus phylogeny: proposal for the elevation of most Photorhabdus subspecies to the species level and description of one novel species Photorhabdus bodei sp. nov., and one novel subspecies Photorhabdus laumondii subsp. clarkei subsp. nov.</title>
        <authorList>
            <person name="Machado R.A.R."/>
            <person name="Wuthrich D."/>
            <person name="Kuhnert P."/>
            <person name="Arce C.C.M."/>
            <person name="Thonen L."/>
            <person name="Ruiz C."/>
            <person name="Zhang X."/>
            <person name="Robert C.A.M."/>
            <person name="Karimi J."/>
            <person name="Kamali S."/>
            <person name="Ma J."/>
            <person name="Bruggmann R."/>
            <person name="Erb M."/>
        </authorList>
    </citation>
    <scope>NUCLEOTIDE SEQUENCE [LARGE SCALE GENOMIC DNA]</scope>
    <source>
        <strain evidence="2 3">LJ24-63</strain>
    </source>
</reference>
<comment type="caution">
    <text evidence="2">The sequence shown here is derived from an EMBL/GenBank/DDBJ whole genome shotgun (WGS) entry which is preliminary data.</text>
</comment>
<dbReference type="AlphaFoldDB" id="A0A329WVS0"/>
<accession>A0A329WVS0</accession>
<dbReference type="Proteomes" id="UP000250919">
    <property type="component" value="Unassembled WGS sequence"/>
</dbReference>
<evidence type="ECO:0000313" key="2">
    <source>
        <dbReference type="EMBL" id="RAX07568.1"/>
    </source>
</evidence>
<dbReference type="EMBL" id="NSCM01000058">
    <property type="protein sequence ID" value="RAX07568.1"/>
    <property type="molecule type" value="Genomic_DNA"/>
</dbReference>
<proteinExistence type="predicted"/>
<evidence type="ECO:0000259" key="1">
    <source>
        <dbReference type="Pfam" id="PF13612"/>
    </source>
</evidence>
<organism evidence="2 3">
    <name type="scientific">Photorhabdus bodei</name>
    <dbReference type="NCBI Taxonomy" id="2029681"/>
    <lineage>
        <taxon>Bacteria</taxon>
        <taxon>Pseudomonadati</taxon>
        <taxon>Pseudomonadota</taxon>
        <taxon>Gammaproteobacteria</taxon>
        <taxon>Enterobacterales</taxon>
        <taxon>Morganellaceae</taxon>
        <taxon>Photorhabdus</taxon>
    </lineage>
</organism>
<dbReference type="Pfam" id="PF13612">
    <property type="entry name" value="DDE_Tnp_1_3"/>
    <property type="match status" value="1"/>
</dbReference>
<name>A0A329WVS0_9GAMM</name>